<keyword evidence="8" id="KW-1185">Reference proteome</keyword>
<dbReference type="InterPro" id="IPR051815">
    <property type="entry name" value="Molybdate_resp_trans_reg"/>
</dbReference>
<dbReference type="PANTHER" id="PTHR30432:SF1">
    <property type="entry name" value="DNA-BINDING TRANSCRIPTIONAL DUAL REGULATOR MODE"/>
    <property type="match status" value="1"/>
</dbReference>
<dbReference type="InterPro" id="IPR036388">
    <property type="entry name" value="WH-like_DNA-bd_sf"/>
</dbReference>
<gene>
    <name evidence="7" type="ORF">Q2T77_06105</name>
</gene>
<dbReference type="SUPFAM" id="SSF46785">
    <property type="entry name" value="Winged helix' DNA-binding domain"/>
    <property type="match status" value="1"/>
</dbReference>
<dbReference type="PIRSF" id="PIRSF005763">
    <property type="entry name" value="Txn_reg_ModE"/>
    <property type="match status" value="1"/>
</dbReference>
<evidence type="ECO:0000256" key="1">
    <source>
        <dbReference type="ARBA" id="ARBA00008110"/>
    </source>
</evidence>
<dbReference type="InterPro" id="IPR004606">
    <property type="entry name" value="Mop_domain"/>
</dbReference>
<evidence type="ECO:0000256" key="4">
    <source>
        <dbReference type="ARBA" id="ARBA00022737"/>
    </source>
</evidence>
<evidence type="ECO:0000256" key="2">
    <source>
        <dbReference type="ARBA" id="ARBA00022448"/>
    </source>
</evidence>
<dbReference type="InterPro" id="IPR000847">
    <property type="entry name" value="LysR_HTH_N"/>
</dbReference>
<evidence type="ECO:0000256" key="3">
    <source>
        <dbReference type="ARBA" id="ARBA00022505"/>
    </source>
</evidence>
<evidence type="ECO:0000256" key="5">
    <source>
        <dbReference type="PIRNR" id="PIRNR005763"/>
    </source>
</evidence>
<dbReference type="SUPFAM" id="SSF50331">
    <property type="entry name" value="MOP-like"/>
    <property type="match status" value="1"/>
</dbReference>
<dbReference type="InterPro" id="IPR016462">
    <property type="entry name" value="ModE"/>
</dbReference>
<comment type="similarity">
    <text evidence="1 5">Belongs to the ModE family.</text>
</comment>
<evidence type="ECO:0000313" key="8">
    <source>
        <dbReference type="Proteomes" id="UP001169027"/>
    </source>
</evidence>
<dbReference type="EMBL" id="JAUKVY010000003">
    <property type="protein sequence ID" value="MDO1531853.1"/>
    <property type="molecule type" value="Genomic_DNA"/>
</dbReference>
<dbReference type="Gene3D" id="1.10.10.10">
    <property type="entry name" value="Winged helix-like DNA-binding domain superfamily/Winged helix DNA-binding domain"/>
    <property type="match status" value="1"/>
</dbReference>
<dbReference type="InterPro" id="IPR036390">
    <property type="entry name" value="WH_DNA-bd_sf"/>
</dbReference>
<name>A0ABT8RYV5_9BURK</name>
<reference evidence="7" key="1">
    <citation type="submission" date="2023-06" db="EMBL/GenBank/DDBJ databases">
        <authorList>
            <person name="Jiang Y."/>
            <person name="Liu Q."/>
        </authorList>
    </citation>
    <scope>NUCLEOTIDE SEQUENCE</scope>
    <source>
        <strain evidence="7">CGMCC 1.12090</strain>
    </source>
</reference>
<dbReference type="Pfam" id="PF03459">
    <property type="entry name" value="TOBE"/>
    <property type="match status" value="1"/>
</dbReference>
<dbReference type="InterPro" id="IPR005116">
    <property type="entry name" value="Transp-assoc_OB_typ1"/>
</dbReference>
<keyword evidence="4" id="KW-0677">Repeat</keyword>
<dbReference type="PANTHER" id="PTHR30432">
    <property type="entry name" value="TRANSCRIPTIONAL REGULATOR MODE"/>
    <property type="match status" value="1"/>
</dbReference>
<evidence type="ECO:0000313" key="7">
    <source>
        <dbReference type="EMBL" id="MDO1531853.1"/>
    </source>
</evidence>
<keyword evidence="2 5" id="KW-0813">Transport</keyword>
<protein>
    <submittedName>
        <fullName evidence="7">TOBE domain-containing protein</fullName>
    </submittedName>
</protein>
<dbReference type="NCBIfam" id="TIGR00638">
    <property type="entry name" value="Mop"/>
    <property type="match status" value="1"/>
</dbReference>
<dbReference type="Proteomes" id="UP001169027">
    <property type="component" value="Unassembled WGS sequence"/>
</dbReference>
<dbReference type="PROSITE" id="PS51866">
    <property type="entry name" value="MOP"/>
    <property type="match status" value="1"/>
</dbReference>
<keyword evidence="3 5" id="KW-0500">Molybdenum</keyword>
<dbReference type="Gene3D" id="2.40.50.100">
    <property type="match status" value="1"/>
</dbReference>
<organism evidence="7 8">
    <name type="scientific">Variovorax ginsengisoli</name>
    <dbReference type="NCBI Taxonomy" id="363844"/>
    <lineage>
        <taxon>Bacteria</taxon>
        <taxon>Pseudomonadati</taxon>
        <taxon>Pseudomonadota</taxon>
        <taxon>Betaproteobacteria</taxon>
        <taxon>Burkholderiales</taxon>
        <taxon>Comamonadaceae</taxon>
        <taxon>Variovorax</taxon>
    </lineage>
</organism>
<dbReference type="RefSeq" id="WP_301805429.1">
    <property type="nucleotide sequence ID" value="NZ_JAUJZH010000003.1"/>
</dbReference>
<feature type="domain" description="Mop" evidence="6">
    <location>
        <begin position="126"/>
        <end position="192"/>
    </location>
</feature>
<dbReference type="InterPro" id="IPR008995">
    <property type="entry name" value="Mo/tungstate-bd_C_term_dom"/>
</dbReference>
<comment type="caution">
    <text evidence="7">The sequence shown here is derived from an EMBL/GenBank/DDBJ whole genome shotgun (WGS) entry which is preliminary data.</text>
</comment>
<proteinExistence type="inferred from homology"/>
<evidence type="ECO:0000259" key="6">
    <source>
        <dbReference type="PROSITE" id="PS51866"/>
    </source>
</evidence>
<accession>A0ABT8RYV5</accession>
<sequence>MAKAQATASPRFGDALGHGMSDKRIEILRGIGRTGSISQAARDVGVSYKAAWQAVATLTNLAGVPLIASAVGGAGGGGATLTSHGTQLLELAQTLEVARRAVQTHAEAAGGSVAGAGTAVARLAIRTSMRNQLPATVEAIESTGRLVRVRLALGGSHRIAARITQESAELLGLAEGMQAIALCKATAVRVERASAERRVGGNQLIGVVAGVARGDDGDEISVALEGGLQLVGFAPSGTALRGRQRVLAMVDESAVVVALPG</sequence>
<dbReference type="Pfam" id="PF00126">
    <property type="entry name" value="HTH_1"/>
    <property type="match status" value="1"/>
</dbReference>